<sequence length="80" mass="9111">MNSDGHGGMKGAQRFEGKRLIVKGTVWIDWENVNRRVVWLVSCSDMGTAMLRVVGSLEHVSYVFDGALDFRLKEHNVYQI</sequence>
<dbReference type="Proteomes" id="UP000198211">
    <property type="component" value="Unassembled WGS sequence"/>
</dbReference>
<reference evidence="2" key="1">
    <citation type="submission" date="2017-03" db="EMBL/GenBank/DDBJ databases">
        <title>Phytopthora megakarya and P. palmivora, two closely related causual agents of cacao black pod achieved similar genome size and gene model numbers by different mechanisms.</title>
        <authorList>
            <person name="Ali S."/>
            <person name="Shao J."/>
            <person name="Larry D.J."/>
            <person name="Kronmiller B."/>
            <person name="Shen D."/>
            <person name="Strem M.D."/>
            <person name="Melnick R.L."/>
            <person name="Guiltinan M.J."/>
            <person name="Tyler B.M."/>
            <person name="Meinhardt L.W."/>
            <person name="Bailey B.A."/>
        </authorList>
    </citation>
    <scope>NUCLEOTIDE SEQUENCE [LARGE SCALE GENOMIC DNA]</scope>
    <source>
        <strain evidence="2">zdho120</strain>
    </source>
</reference>
<accession>A0A225W7U1</accession>
<dbReference type="OrthoDB" id="118383at2759"/>
<evidence type="ECO:0000313" key="1">
    <source>
        <dbReference type="EMBL" id="OWZ13229.1"/>
    </source>
</evidence>
<proteinExistence type="predicted"/>
<organism evidence="1 2">
    <name type="scientific">Phytophthora megakarya</name>
    <dbReference type="NCBI Taxonomy" id="4795"/>
    <lineage>
        <taxon>Eukaryota</taxon>
        <taxon>Sar</taxon>
        <taxon>Stramenopiles</taxon>
        <taxon>Oomycota</taxon>
        <taxon>Peronosporomycetes</taxon>
        <taxon>Peronosporales</taxon>
        <taxon>Peronosporaceae</taxon>
        <taxon>Phytophthora</taxon>
    </lineage>
</organism>
<comment type="caution">
    <text evidence="1">The sequence shown here is derived from an EMBL/GenBank/DDBJ whole genome shotgun (WGS) entry which is preliminary data.</text>
</comment>
<dbReference type="AlphaFoldDB" id="A0A225W7U1"/>
<keyword evidence="2" id="KW-1185">Reference proteome</keyword>
<name>A0A225W7U1_9STRA</name>
<evidence type="ECO:0000313" key="2">
    <source>
        <dbReference type="Proteomes" id="UP000198211"/>
    </source>
</evidence>
<protein>
    <submittedName>
        <fullName evidence="1">Uncharacterized protein</fullName>
    </submittedName>
</protein>
<gene>
    <name evidence="1" type="ORF">PHMEG_00013490</name>
</gene>
<dbReference type="EMBL" id="NBNE01001636">
    <property type="protein sequence ID" value="OWZ13229.1"/>
    <property type="molecule type" value="Genomic_DNA"/>
</dbReference>